<dbReference type="Pfam" id="PF24906">
    <property type="entry name" value="Zf_WRKY19"/>
    <property type="match status" value="1"/>
</dbReference>
<protein>
    <submittedName>
        <fullName evidence="2">Uncharacterized protein AlNc14C4G619</fullName>
    </submittedName>
</protein>
<accession>F0W0H7</accession>
<evidence type="ECO:0000313" key="2">
    <source>
        <dbReference type="EMBL" id="CCA14549.1"/>
    </source>
</evidence>
<dbReference type="InterPro" id="IPR056866">
    <property type="entry name" value="Znf_WRKY19"/>
</dbReference>
<dbReference type="PANTHER" id="PTHR31827">
    <property type="entry name" value="EMB|CAB89363.1"/>
    <property type="match status" value="1"/>
</dbReference>
<dbReference type="HOGENOM" id="CLU_592393_0_0_1"/>
<dbReference type="EMBL" id="FR824049">
    <property type="protein sequence ID" value="CCA14549.1"/>
    <property type="molecule type" value="Genomic_DNA"/>
</dbReference>
<sequence length="462" mass="51962">MALFCVADGVVQLHFLKSEDWVLCATLKSFRIGRRFHAFTMQHEWDTSSSIPLQYADLYWPSVESHPNAVNDVYHTLQRVDNDDMLNMSASPIDRSCPKETNVQFASTTQQIEKSLMGYASVNPSEWNAGTELSMHTLRSFARVEVPHELSVHDGWMHRYNSLWEFKQSNTMDSTSTQQNLQPLIPLLLSYERCFTPDEIHFPNMLSVCRNRKMDGSREAFIEPGLNSLCKAHSNDSPFQYEPRWQGAQRLLQGYEIVNERLKYRTAVDVQMSGPMEHPPSALMQWMPTTWSECLDTSNRRNDTFDPLSPAGSLTIQSYCERGSTVVHAEGSTTFIEGIHQERGISNSPMEVSQQESSNRSRIKSTFRRCSSPGCDKGARGKSGRCQKHGGGKRCIAVNCTKGAQGSSKNCLFHGGGYRCTMPGCNTGARGTSGLCARHGGCRRANKTNKAHLAKKRYNYKS</sequence>
<proteinExistence type="predicted"/>
<dbReference type="PANTHER" id="PTHR31827:SF1">
    <property type="entry name" value="EMB|CAB89363.1"/>
    <property type="match status" value="1"/>
</dbReference>
<organism evidence="2">
    <name type="scientific">Albugo laibachii Nc14</name>
    <dbReference type="NCBI Taxonomy" id="890382"/>
    <lineage>
        <taxon>Eukaryota</taxon>
        <taxon>Sar</taxon>
        <taxon>Stramenopiles</taxon>
        <taxon>Oomycota</taxon>
        <taxon>Peronosporomycetes</taxon>
        <taxon>Albuginales</taxon>
        <taxon>Albuginaceae</taxon>
        <taxon>Albugo</taxon>
    </lineage>
</organism>
<gene>
    <name evidence="2" type="primary">AlNc14C4G619</name>
    <name evidence="2" type="ORF">ALNC14_006920</name>
</gene>
<evidence type="ECO:0000259" key="1">
    <source>
        <dbReference type="Pfam" id="PF24906"/>
    </source>
</evidence>
<dbReference type="AlphaFoldDB" id="F0W0H7"/>
<reference evidence="2" key="2">
    <citation type="submission" date="2011-02" db="EMBL/GenBank/DDBJ databases">
        <authorList>
            <person name="MacLean D."/>
        </authorList>
    </citation>
    <scope>NUCLEOTIDE SEQUENCE</scope>
</reference>
<feature type="domain" description="WRKY19-like zinc finger" evidence="1">
    <location>
        <begin position="419"/>
        <end position="441"/>
    </location>
</feature>
<name>F0W0H7_9STRA</name>
<reference evidence="2" key="1">
    <citation type="journal article" date="2011" name="PLoS Biol.">
        <title>Gene gain and loss during evolution of obligate parasitism in the white rust pathogen of Arabidopsis thaliana.</title>
        <authorList>
            <person name="Kemen E."/>
            <person name="Gardiner A."/>
            <person name="Schultz-Larsen T."/>
            <person name="Kemen A.C."/>
            <person name="Balmuth A.L."/>
            <person name="Robert-Seilaniantz A."/>
            <person name="Bailey K."/>
            <person name="Holub E."/>
            <person name="Studholme D.J."/>
            <person name="Maclean D."/>
            <person name="Jones J.D."/>
        </authorList>
    </citation>
    <scope>NUCLEOTIDE SEQUENCE</scope>
</reference>